<gene>
    <name evidence="1" type="primary">rbcG</name>
    <name evidence="1" type="ORF">SNEC2469_LOCUS23809</name>
</gene>
<dbReference type="EMBL" id="CAJNJA010044904">
    <property type="protein sequence ID" value="CAE7805389.1"/>
    <property type="molecule type" value="Genomic_DNA"/>
</dbReference>
<feature type="non-terminal residue" evidence="1">
    <location>
        <position position="160"/>
    </location>
</feature>
<dbReference type="AlphaFoldDB" id="A0A812YZZ7"/>
<feature type="non-terminal residue" evidence="1">
    <location>
        <position position="1"/>
    </location>
</feature>
<name>A0A812YZZ7_9DINO</name>
<dbReference type="SUPFAM" id="SSF51649">
    <property type="entry name" value="RuBisCo, C-terminal domain"/>
    <property type="match status" value="1"/>
</dbReference>
<accession>A0A812YZZ7</accession>
<dbReference type="OrthoDB" id="417481at2759"/>
<comment type="caution">
    <text evidence="1">The sequence shown here is derived from an EMBL/GenBank/DDBJ whole genome shotgun (WGS) entry which is preliminary data.</text>
</comment>
<evidence type="ECO:0000313" key="1">
    <source>
        <dbReference type="EMBL" id="CAE7805389.1"/>
    </source>
</evidence>
<protein>
    <submittedName>
        <fullName evidence="1">RbcG protein</fullName>
    </submittedName>
</protein>
<keyword evidence="2" id="KW-1185">Reference proteome</keyword>
<sequence>EVPPKEVESTEKDTADEEDKVVIIPGGMNALHLPAFFETIGRANVTSDGPFGISGRQAEEAWNAWRSGQYGSISLSDGVIEFAKTHDEMKRLFLTFRRDADRIYPGWREKLGYKASALGSRPFRTRLAGCDHRSQSSAGARRIQSGDLHTIHLYFRRGSL</sequence>
<proteinExistence type="predicted"/>
<organism evidence="1 2">
    <name type="scientific">Symbiodinium necroappetens</name>
    <dbReference type="NCBI Taxonomy" id="1628268"/>
    <lineage>
        <taxon>Eukaryota</taxon>
        <taxon>Sar</taxon>
        <taxon>Alveolata</taxon>
        <taxon>Dinophyceae</taxon>
        <taxon>Suessiales</taxon>
        <taxon>Symbiodiniaceae</taxon>
        <taxon>Symbiodinium</taxon>
    </lineage>
</organism>
<reference evidence="1" key="1">
    <citation type="submission" date="2021-02" db="EMBL/GenBank/DDBJ databases">
        <authorList>
            <person name="Dougan E. K."/>
            <person name="Rhodes N."/>
            <person name="Thang M."/>
            <person name="Chan C."/>
        </authorList>
    </citation>
    <scope>NUCLEOTIDE SEQUENCE</scope>
</reference>
<dbReference type="GO" id="GO:0000287">
    <property type="term" value="F:magnesium ion binding"/>
    <property type="evidence" value="ECO:0007669"/>
    <property type="project" value="InterPro"/>
</dbReference>
<dbReference type="InterPro" id="IPR036376">
    <property type="entry name" value="RuBisCO_lsu_C_sf"/>
</dbReference>
<dbReference type="Proteomes" id="UP000601435">
    <property type="component" value="Unassembled WGS sequence"/>
</dbReference>
<evidence type="ECO:0000313" key="2">
    <source>
        <dbReference type="Proteomes" id="UP000601435"/>
    </source>
</evidence>